<protein>
    <recommendedName>
        <fullName evidence="9">Transcriptional regulatory protein</fullName>
    </recommendedName>
</protein>
<evidence type="ECO:0000313" key="12">
    <source>
        <dbReference type="EMBL" id="SDM54508.1"/>
    </source>
</evidence>
<dbReference type="PANTHER" id="PTHR45526:SF1">
    <property type="entry name" value="TRANSCRIPTIONAL REGULATORY PROTEIN DCUR-RELATED"/>
    <property type="match status" value="1"/>
</dbReference>
<dbReference type="SMART" id="SM00448">
    <property type="entry name" value="REC"/>
    <property type="match status" value="1"/>
</dbReference>
<keyword evidence="3 10" id="KW-0597">Phosphoprotein</keyword>
<dbReference type="InterPro" id="IPR001789">
    <property type="entry name" value="Sig_transdc_resp-reg_receiver"/>
</dbReference>
<keyword evidence="4 9" id="KW-0902">Two-component regulatory system</keyword>
<dbReference type="Gene3D" id="3.40.50.2300">
    <property type="match status" value="1"/>
</dbReference>
<dbReference type="CDD" id="cd19925">
    <property type="entry name" value="REC_citrate_TCS"/>
    <property type="match status" value="1"/>
</dbReference>
<name>A0A1G9U3Q8_9FIRM</name>
<keyword evidence="7 9" id="KW-0010">Activator</keyword>
<dbReference type="GO" id="GO:0005737">
    <property type="term" value="C:cytoplasm"/>
    <property type="evidence" value="ECO:0007669"/>
    <property type="project" value="UniProtKB-SubCell"/>
</dbReference>
<evidence type="ECO:0000256" key="9">
    <source>
        <dbReference type="PIRNR" id="PIRNR006171"/>
    </source>
</evidence>
<dbReference type="Pfam" id="PF00072">
    <property type="entry name" value="Response_reg"/>
    <property type="match status" value="1"/>
</dbReference>
<evidence type="ECO:0000256" key="2">
    <source>
        <dbReference type="ARBA" id="ARBA00022490"/>
    </source>
</evidence>
<dbReference type="OrthoDB" id="9759232at2"/>
<evidence type="ECO:0000256" key="6">
    <source>
        <dbReference type="ARBA" id="ARBA00023125"/>
    </source>
</evidence>
<dbReference type="GO" id="GO:0000156">
    <property type="term" value="F:phosphorelay response regulator activity"/>
    <property type="evidence" value="ECO:0007669"/>
    <property type="project" value="TreeGrafter"/>
</dbReference>
<dbReference type="GO" id="GO:0003700">
    <property type="term" value="F:DNA-binding transcription factor activity"/>
    <property type="evidence" value="ECO:0007669"/>
    <property type="project" value="InterPro"/>
</dbReference>
<dbReference type="GO" id="GO:0003677">
    <property type="term" value="F:DNA binding"/>
    <property type="evidence" value="ECO:0007669"/>
    <property type="project" value="UniProtKB-KW"/>
</dbReference>
<keyword evidence="2 9" id="KW-0963">Cytoplasm</keyword>
<keyword evidence="6 9" id="KW-0238">DNA-binding</keyword>
<evidence type="ECO:0000256" key="10">
    <source>
        <dbReference type="PROSITE-ProRule" id="PRU00169"/>
    </source>
</evidence>
<sequence length="233" mass="26695">MIRVLIVEDDPMVAELNRRYLEKISDFTLAAIVRNGDEALAFLEDNRVDLVLLDVFMPGMNGFEFLAEIRRREYKTDVILVTAARDKQSIQAALRQGAVDYLIKPFEFERFQAALLAYRQRVNFIENHADFSQTALDEQVFRQSASVEKNDLPKGLDRHTLKRVWECIVASTGEFTAESMAGFVGISQVSMRKYLKYLEMEGLLSVKINYGAVGRPISKYQCTTERTTLNFND</sequence>
<dbReference type="InterPro" id="IPR024187">
    <property type="entry name" value="Sig_transdc_resp-reg_cit/mal"/>
</dbReference>
<evidence type="ECO:0000256" key="5">
    <source>
        <dbReference type="ARBA" id="ARBA00023015"/>
    </source>
</evidence>
<dbReference type="STRING" id="146817.SAMN04488502_105176"/>
<evidence type="ECO:0000256" key="8">
    <source>
        <dbReference type="ARBA" id="ARBA00023163"/>
    </source>
</evidence>
<comment type="subcellular location">
    <subcellularLocation>
        <location evidence="1 9">Cytoplasm</location>
    </subcellularLocation>
</comment>
<dbReference type="InterPro" id="IPR051271">
    <property type="entry name" value="2C-system_Tx_regulators"/>
</dbReference>
<evidence type="ECO:0000313" key="13">
    <source>
        <dbReference type="Proteomes" id="UP000214880"/>
    </source>
</evidence>
<dbReference type="RefSeq" id="WP_092073125.1">
    <property type="nucleotide sequence ID" value="NZ_FNHB01000005.1"/>
</dbReference>
<dbReference type="AlphaFoldDB" id="A0A1G9U3Q8"/>
<gene>
    <name evidence="12" type="ORF">SAMN04488502_105176</name>
</gene>
<evidence type="ECO:0000256" key="7">
    <source>
        <dbReference type="ARBA" id="ARBA00023159"/>
    </source>
</evidence>
<dbReference type="PANTHER" id="PTHR45526">
    <property type="entry name" value="TRANSCRIPTIONAL REGULATORY PROTEIN DPIA"/>
    <property type="match status" value="1"/>
</dbReference>
<evidence type="ECO:0000259" key="11">
    <source>
        <dbReference type="PROSITE" id="PS50110"/>
    </source>
</evidence>
<keyword evidence="5 9" id="KW-0805">Transcription regulation</keyword>
<keyword evidence="13" id="KW-1185">Reference proteome</keyword>
<proteinExistence type="predicted"/>
<keyword evidence="8 9" id="KW-0804">Transcription</keyword>
<dbReference type="SUPFAM" id="SSF52172">
    <property type="entry name" value="CheY-like"/>
    <property type="match status" value="1"/>
</dbReference>
<dbReference type="PIRSF" id="PIRSF006171">
    <property type="entry name" value="RR_citrat_malat"/>
    <property type="match status" value="1"/>
</dbReference>
<dbReference type="Proteomes" id="UP000214880">
    <property type="component" value="Unassembled WGS sequence"/>
</dbReference>
<dbReference type="InterPro" id="IPR011006">
    <property type="entry name" value="CheY-like_superfamily"/>
</dbReference>
<reference evidence="12 13" key="1">
    <citation type="submission" date="2016-10" db="EMBL/GenBank/DDBJ databases">
        <authorList>
            <person name="de Groot N.N."/>
        </authorList>
    </citation>
    <scope>NUCLEOTIDE SEQUENCE [LARGE SCALE GENOMIC DNA]</scope>
    <source>
        <strain evidence="12 13">DSM 1736</strain>
    </source>
</reference>
<dbReference type="PROSITE" id="PS50110">
    <property type="entry name" value="RESPONSE_REGULATORY"/>
    <property type="match status" value="1"/>
</dbReference>
<evidence type="ECO:0000256" key="1">
    <source>
        <dbReference type="ARBA" id="ARBA00004496"/>
    </source>
</evidence>
<dbReference type="EMBL" id="FNHB01000005">
    <property type="protein sequence ID" value="SDM54508.1"/>
    <property type="molecule type" value="Genomic_DNA"/>
</dbReference>
<evidence type="ECO:0000256" key="3">
    <source>
        <dbReference type="ARBA" id="ARBA00022553"/>
    </source>
</evidence>
<evidence type="ECO:0000256" key="4">
    <source>
        <dbReference type="ARBA" id="ARBA00023012"/>
    </source>
</evidence>
<accession>A0A1G9U3Q8</accession>
<feature type="modified residue" description="4-aspartylphosphate" evidence="10">
    <location>
        <position position="54"/>
    </location>
</feature>
<organism evidence="12 13">
    <name type="scientific">Dendrosporobacter quercicolus</name>
    <dbReference type="NCBI Taxonomy" id="146817"/>
    <lineage>
        <taxon>Bacteria</taxon>
        <taxon>Bacillati</taxon>
        <taxon>Bacillota</taxon>
        <taxon>Negativicutes</taxon>
        <taxon>Selenomonadales</taxon>
        <taxon>Sporomusaceae</taxon>
        <taxon>Dendrosporobacter</taxon>
    </lineage>
</organism>
<feature type="domain" description="Response regulatory" evidence="11">
    <location>
        <begin position="3"/>
        <end position="119"/>
    </location>
</feature>